<dbReference type="PANTHER" id="PTHR12585:SF69">
    <property type="entry name" value="FI11703P"/>
    <property type="match status" value="1"/>
</dbReference>
<reference evidence="7" key="1">
    <citation type="submission" date="2018-03" db="EMBL/GenBank/DDBJ databases">
        <authorList>
            <person name="Guldener U."/>
        </authorList>
    </citation>
    <scope>NUCLEOTIDE SEQUENCE</scope>
</reference>
<dbReference type="InterPro" id="IPR006910">
    <property type="entry name" value="Rad21_Rec8_N"/>
</dbReference>
<sequence>MFYSETLLQKTGPLARVWLSANLERKLSKTHILQSDLGESIEAIITPSQAPMALRLSGQLLLGVVRIYSRKARYLLDDCNEALMKIKMAFRSSGNNDMATSLNASHREALLLPDQITPYDNLNILPPPDAAWLLSQMDTATATPMGRKGRVSHRDINLQEDFNNSQFLHSTNNKDDESAFAIMEDLDLDIEFGDLDEHARGGDMSVEMGRDAAVPSVEDDIFSDFDPATRPAKDQVGREQSLNLDFEDNVRIADDEGDIQMGDGLQFNLDDQSAMPAVSHISRARISESPLSDIDEDLAREVEEEVTRHQQEDLYEPTAGDDTTITRRPAQRAKKQKVILPDDQTMLSSAYIKEQHANRENILKAQSFLPKDPYVLALMEMHKNGGFVSNIILGGRGSAWAPELRPMLSITGSKQSNELKRKRDSGIADMDSDQGAWKSPRIDIGDEDDFILGDDAEAADHTAVRPDGTILEIPADDNSYEREGSPMPAFDDTTVPLVHPADSGPVSLGTKHAVHVLRDIFGSEAATSAEKRKQTAVVFQDLLPEKRTTKADATKMFFECLVLATKDAIKVEQGEALGAPIKVRGKRGLWGEWAEREAGGEIVQEEEVQAGPAAPAAAPAIAVES</sequence>
<evidence type="ECO:0000256" key="2">
    <source>
        <dbReference type="ARBA" id="ARBA00009870"/>
    </source>
</evidence>
<dbReference type="GO" id="GO:0003682">
    <property type="term" value="F:chromatin binding"/>
    <property type="evidence" value="ECO:0007669"/>
    <property type="project" value="TreeGrafter"/>
</dbReference>
<dbReference type="SUPFAM" id="SSF46785">
    <property type="entry name" value="Winged helix' DNA-binding domain"/>
    <property type="match status" value="1"/>
</dbReference>
<dbReference type="Gene3D" id="1.10.10.580">
    <property type="entry name" value="Structural maintenance of chromosome 1. Chain E"/>
    <property type="match status" value="1"/>
</dbReference>
<comment type="caution">
    <text evidence="7">The sequence shown here is derived from an EMBL/GenBank/DDBJ whole genome shotgun (WGS) entry which is preliminary data.</text>
</comment>
<feature type="compositionally biased region" description="Basic and acidic residues" evidence="4">
    <location>
        <begin position="417"/>
        <end position="426"/>
    </location>
</feature>
<dbReference type="GO" id="GO:1990414">
    <property type="term" value="P:replication-born double-strand break repair via sister chromatid exchange"/>
    <property type="evidence" value="ECO:0007669"/>
    <property type="project" value="TreeGrafter"/>
</dbReference>
<dbReference type="PANTHER" id="PTHR12585">
    <property type="entry name" value="SCC1 / RAD21 FAMILY MEMBER"/>
    <property type="match status" value="1"/>
</dbReference>
<feature type="region of interest" description="Disordered" evidence="4">
    <location>
        <begin position="306"/>
        <end position="335"/>
    </location>
</feature>
<dbReference type="FunFam" id="1.10.10.580:FF:000004">
    <property type="entry name" value="Double-strand-break repair protein rad21"/>
    <property type="match status" value="1"/>
</dbReference>
<evidence type="ECO:0000256" key="4">
    <source>
        <dbReference type="SAM" id="MobiDB-lite"/>
    </source>
</evidence>
<evidence type="ECO:0000259" key="6">
    <source>
        <dbReference type="Pfam" id="PF04825"/>
    </source>
</evidence>
<comment type="subcellular location">
    <subcellularLocation>
        <location evidence="1">Nucleus</location>
    </subcellularLocation>
</comment>
<evidence type="ECO:0000313" key="8">
    <source>
        <dbReference type="Proteomes" id="UP001187682"/>
    </source>
</evidence>
<evidence type="ECO:0000256" key="1">
    <source>
        <dbReference type="ARBA" id="ARBA00004123"/>
    </source>
</evidence>
<dbReference type="AlphaFoldDB" id="A0AAE8MRI3"/>
<dbReference type="GO" id="GO:0007064">
    <property type="term" value="P:mitotic sister chromatid cohesion"/>
    <property type="evidence" value="ECO:0007669"/>
    <property type="project" value="TreeGrafter"/>
</dbReference>
<feature type="domain" description="Rad21/Rec8-like protein C-terminal eukaryotic" evidence="5">
    <location>
        <begin position="537"/>
        <end position="577"/>
    </location>
</feature>
<dbReference type="InterPro" id="IPR006909">
    <property type="entry name" value="Rad21/Rec8_C_eu"/>
</dbReference>
<dbReference type="GO" id="GO:0030892">
    <property type="term" value="C:mitotic cohesin complex"/>
    <property type="evidence" value="ECO:0007669"/>
    <property type="project" value="TreeGrafter"/>
</dbReference>
<evidence type="ECO:0000259" key="5">
    <source>
        <dbReference type="Pfam" id="PF04824"/>
    </source>
</evidence>
<protein>
    <submittedName>
        <fullName evidence="7">Related to double-strand-break repair protein rad21</fullName>
    </submittedName>
</protein>
<evidence type="ECO:0000256" key="3">
    <source>
        <dbReference type="ARBA" id="ARBA00023242"/>
    </source>
</evidence>
<feature type="domain" description="Rad21/Rec8-like protein N-terminal" evidence="6">
    <location>
        <begin position="1"/>
        <end position="100"/>
    </location>
</feature>
<evidence type="ECO:0000313" key="7">
    <source>
        <dbReference type="EMBL" id="SPN97067.1"/>
    </source>
</evidence>
<keyword evidence="8" id="KW-1185">Reference proteome</keyword>
<dbReference type="InterPro" id="IPR036390">
    <property type="entry name" value="WH_DNA-bd_sf"/>
</dbReference>
<accession>A0AAE8MRI3</accession>
<name>A0AAE8MRI3_9PEZI</name>
<proteinExistence type="inferred from homology"/>
<organism evidence="7 8">
    <name type="scientific">Cephalotrichum gorgonifer</name>
    <dbReference type="NCBI Taxonomy" id="2041049"/>
    <lineage>
        <taxon>Eukaryota</taxon>
        <taxon>Fungi</taxon>
        <taxon>Dikarya</taxon>
        <taxon>Ascomycota</taxon>
        <taxon>Pezizomycotina</taxon>
        <taxon>Sordariomycetes</taxon>
        <taxon>Hypocreomycetidae</taxon>
        <taxon>Microascales</taxon>
        <taxon>Microascaceae</taxon>
        <taxon>Cephalotrichum</taxon>
    </lineage>
</organism>
<feature type="region of interest" description="Disordered" evidence="4">
    <location>
        <begin position="604"/>
        <end position="625"/>
    </location>
</feature>
<dbReference type="CDD" id="cd21788">
    <property type="entry name" value="Rad21_Rec8_M_SpRad21p-like"/>
    <property type="match status" value="1"/>
</dbReference>
<dbReference type="Proteomes" id="UP001187682">
    <property type="component" value="Unassembled WGS sequence"/>
</dbReference>
<gene>
    <name evidence="7" type="ORF">DNG_00583</name>
</gene>
<dbReference type="Pfam" id="PF04824">
    <property type="entry name" value="Rad21_Rec8"/>
    <property type="match status" value="1"/>
</dbReference>
<keyword evidence="3" id="KW-0539">Nucleus</keyword>
<dbReference type="EMBL" id="ONZQ02000001">
    <property type="protein sequence ID" value="SPN97067.1"/>
    <property type="molecule type" value="Genomic_DNA"/>
</dbReference>
<dbReference type="InterPro" id="IPR023093">
    <property type="entry name" value="ScpA-like_C"/>
</dbReference>
<dbReference type="Pfam" id="PF04825">
    <property type="entry name" value="Rad21_Rec8_N"/>
    <property type="match status" value="1"/>
</dbReference>
<dbReference type="GO" id="GO:0005634">
    <property type="term" value="C:nucleus"/>
    <property type="evidence" value="ECO:0007669"/>
    <property type="project" value="UniProtKB-SubCell"/>
</dbReference>
<dbReference type="InterPro" id="IPR039781">
    <property type="entry name" value="Rad21/Rec8-like"/>
</dbReference>
<feature type="region of interest" description="Disordered" evidence="4">
    <location>
        <begin position="413"/>
        <end position="439"/>
    </location>
</feature>
<comment type="similarity">
    <text evidence="2">Belongs to the rad21 family.</text>
</comment>
<feature type="compositionally biased region" description="Low complexity" evidence="4">
    <location>
        <begin position="610"/>
        <end position="625"/>
    </location>
</feature>